<evidence type="ECO:0000313" key="6">
    <source>
        <dbReference type="EMBL" id="VAV99737.1"/>
    </source>
</evidence>
<dbReference type="PANTHER" id="PTHR43537">
    <property type="entry name" value="TRANSCRIPTIONAL REGULATOR, GNTR FAMILY"/>
    <property type="match status" value="1"/>
</dbReference>
<keyword evidence="1" id="KW-0805">Transcription regulation</keyword>
<feature type="domain" description="HTH gntR-type" evidence="4">
    <location>
        <begin position="27"/>
        <end position="85"/>
    </location>
</feature>
<dbReference type="PANTHER" id="PTHR43537:SF39">
    <property type="entry name" value="HTH-TYPE TRANSCRIPTIONAL REGULATOR MCBR"/>
    <property type="match status" value="1"/>
</dbReference>
<dbReference type="SMART" id="SM00895">
    <property type="entry name" value="FCD"/>
    <property type="match status" value="1"/>
</dbReference>
<dbReference type="GO" id="GO:0003677">
    <property type="term" value="F:DNA binding"/>
    <property type="evidence" value="ECO:0007669"/>
    <property type="project" value="UniProtKB-KW"/>
</dbReference>
<protein>
    <submittedName>
        <fullName evidence="6">Transcriptional regulator, GntR family</fullName>
    </submittedName>
</protein>
<evidence type="ECO:0000259" key="4">
    <source>
        <dbReference type="SMART" id="SM00345"/>
    </source>
</evidence>
<dbReference type="InterPro" id="IPR011711">
    <property type="entry name" value="GntR_C"/>
</dbReference>
<reference evidence="6" key="1">
    <citation type="submission" date="2018-06" db="EMBL/GenBank/DDBJ databases">
        <authorList>
            <person name="Zhirakovskaya E."/>
        </authorList>
    </citation>
    <scope>NUCLEOTIDE SEQUENCE</scope>
</reference>
<evidence type="ECO:0000256" key="3">
    <source>
        <dbReference type="ARBA" id="ARBA00023163"/>
    </source>
</evidence>
<sequence>MAIVNGRGELVLPDIAKPQKMTAQEYAYCRLRHSLMVGSIAPGEPVTIRGLAGVMDLSPTPVREALRRLSSQNALLVLENRRIVVPDMTRERFHELVSLRLALETYAAERAFPFVSEALIDKIEKIDTAMDLAVEKGDREQLIVLNQKFHSKLFCANPDQLSLPMIESIWLQLGPFMRIALQHIGTFYTIDRHKEIITALRNRNLAGLKQAIDADIRDAVGRFDDVAMEKILKAGG</sequence>
<dbReference type="InterPro" id="IPR036390">
    <property type="entry name" value="WH_DNA-bd_sf"/>
</dbReference>
<dbReference type="EMBL" id="UOEC01000166">
    <property type="protein sequence ID" value="VAV99737.1"/>
    <property type="molecule type" value="Genomic_DNA"/>
</dbReference>
<dbReference type="Gene3D" id="1.10.10.10">
    <property type="entry name" value="Winged helix-like DNA-binding domain superfamily/Winged helix DNA-binding domain"/>
    <property type="match status" value="1"/>
</dbReference>
<keyword evidence="2" id="KW-0238">DNA-binding</keyword>
<proteinExistence type="predicted"/>
<evidence type="ECO:0000259" key="5">
    <source>
        <dbReference type="SMART" id="SM00895"/>
    </source>
</evidence>
<keyword evidence="3" id="KW-0804">Transcription</keyword>
<dbReference type="SMART" id="SM00345">
    <property type="entry name" value="HTH_GNTR"/>
    <property type="match status" value="1"/>
</dbReference>
<dbReference type="GO" id="GO:0003700">
    <property type="term" value="F:DNA-binding transcription factor activity"/>
    <property type="evidence" value="ECO:0007669"/>
    <property type="project" value="InterPro"/>
</dbReference>
<dbReference type="InterPro" id="IPR000524">
    <property type="entry name" value="Tscrpt_reg_HTH_GntR"/>
</dbReference>
<gene>
    <name evidence="6" type="ORF">MNBD_ALPHA08-807</name>
</gene>
<name>A0A3B0S4G6_9ZZZZ</name>
<organism evidence="6">
    <name type="scientific">hydrothermal vent metagenome</name>
    <dbReference type="NCBI Taxonomy" id="652676"/>
    <lineage>
        <taxon>unclassified sequences</taxon>
        <taxon>metagenomes</taxon>
        <taxon>ecological metagenomes</taxon>
    </lineage>
</organism>
<dbReference type="AlphaFoldDB" id="A0A3B0S4G6"/>
<dbReference type="SUPFAM" id="SSF46785">
    <property type="entry name" value="Winged helix' DNA-binding domain"/>
    <property type="match status" value="1"/>
</dbReference>
<dbReference type="Pfam" id="PF07729">
    <property type="entry name" value="FCD"/>
    <property type="match status" value="1"/>
</dbReference>
<evidence type="ECO:0000256" key="1">
    <source>
        <dbReference type="ARBA" id="ARBA00023015"/>
    </source>
</evidence>
<dbReference type="Pfam" id="PF00392">
    <property type="entry name" value="GntR"/>
    <property type="match status" value="1"/>
</dbReference>
<accession>A0A3B0S4G6</accession>
<dbReference type="InterPro" id="IPR008920">
    <property type="entry name" value="TF_FadR/GntR_C"/>
</dbReference>
<dbReference type="SUPFAM" id="SSF48008">
    <property type="entry name" value="GntR ligand-binding domain-like"/>
    <property type="match status" value="1"/>
</dbReference>
<evidence type="ECO:0000256" key="2">
    <source>
        <dbReference type="ARBA" id="ARBA00023125"/>
    </source>
</evidence>
<feature type="domain" description="GntR C-terminal" evidence="5">
    <location>
        <begin position="95"/>
        <end position="218"/>
    </location>
</feature>
<dbReference type="Gene3D" id="1.20.120.530">
    <property type="entry name" value="GntR ligand-binding domain-like"/>
    <property type="match status" value="1"/>
</dbReference>
<dbReference type="InterPro" id="IPR036388">
    <property type="entry name" value="WH-like_DNA-bd_sf"/>
</dbReference>